<accession>A0ACD5TLJ6</accession>
<organism evidence="1 2">
    <name type="scientific">Avena sativa</name>
    <name type="common">Oat</name>
    <dbReference type="NCBI Taxonomy" id="4498"/>
    <lineage>
        <taxon>Eukaryota</taxon>
        <taxon>Viridiplantae</taxon>
        <taxon>Streptophyta</taxon>
        <taxon>Embryophyta</taxon>
        <taxon>Tracheophyta</taxon>
        <taxon>Spermatophyta</taxon>
        <taxon>Magnoliopsida</taxon>
        <taxon>Liliopsida</taxon>
        <taxon>Poales</taxon>
        <taxon>Poaceae</taxon>
        <taxon>BOP clade</taxon>
        <taxon>Pooideae</taxon>
        <taxon>Poodae</taxon>
        <taxon>Poeae</taxon>
        <taxon>Poeae Chloroplast Group 1 (Aveneae type)</taxon>
        <taxon>Aveninae</taxon>
        <taxon>Avena</taxon>
    </lineage>
</organism>
<evidence type="ECO:0000313" key="1">
    <source>
        <dbReference type="EnsemblPlants" id="AVESA.00010b.r2.1CG0078570.1.CDS"/>
    </source>
</evidence>
<keyword evidence="2" id="KW-1185">Reference proteome</keyword>
<reference evidence="1" key="2">
    <citation type="submission" date="2025-09" db="UniProtKB">
        <authorList>
            <consortium name="EnsemblPlants"/>
        </authorList>
    </citation>
    <scope>IDENTIFICATION</scope>
</reference>
<dbReference type="Proteomes" id="UP001732700">
    <property type="component" value="Chromosome 1C"/>
</dbReference>
<reference evidence="1" key="1">
    <citation type="submission" date="2021-05" db="EMBL/GenBank/DDBJ databases">
        <authorList>
            <person name="Scholz U."/>
            <person name="Mascher M."/>
            <person name="Fiebig A."/>
        </authorList>
    </citation>
    <scope>NUCLEOTIDE SEQUENCE [LARGE SCALE GENOMIC DNA]</scope>
</reference>
<sequence>MEAYYYHYFQALLIPALVCIISRYYRASGDHRGLRLPPGPWQLPVIGSLHHLFGSLPHRALQALSRRHGPLMLLKFGENPVIIASTAEAAKEIMGTHDTMFCSRPLSSTLKVMGKYSTGIVFAPYGDRWRQLRKICFLELLSAKRVGSFRSIREEEAVRFVRSIVLSVTETQPLVNMSKMFAAYVTDTTVHAIMGGRFKEHDTLLLYVKGAVRLVGGFTLPDLFPSSRLARAMSGGTLRRAEEFRDSLMAFMDRVIAEHLEARSSQQVRRQEDLIDVLLRIKGEGNLEFPLTMSDIKTVIFDLFAGGSETAQTTLQWAMAELMQNPSIMCRAQAEVRAAFQTQMKVTEEGLGELSYMRCVVKETLRLHLPGPLLIPRECRQQCKVLGYDVPKGATVLVNAWAIARDPESWVDEPEAFRPERFLDGSSRDCRGNHFEFIPFGAGRRICPGMQFGLANIEIALAVLLFHFDWNLPDGILPGGLDMTETMGVTASKRLDLWLRPTLRIQLPQPQDHGC</sequence>
<dbReference type="EnsemblPlants" id="AVESA.00010b.r2.1CG0078570.1">
    <property type="protein sequence ID" value="AVESA.00010b.r2.1CG0078570.1.CDS"/>
    <property type="gene ID" value="AVESA.00010b.r2.1CG0078570"/>
</dbReference>
<proteinExistence type="predicted"/>
<evidence type="ECO:0000313" key="2">
    <source>
        <dbReference type="Proteomes" id="UP001732700"/>
    </source>
</evidence>
<protein>
    <submittedName>
        <fullName evidence="1">Uncharacterized protein</fullName>
    </submittedName>
</protein>
<name>A0ACD5TLJ6_AVESA</name>